<dbReference type="EMBL" id="WSFO01000008">
    <property type="protein sequence ID" value="KAE9628858.1"/>
    <property type="molecule type" value="Genomic_DNA"/>
</dbReference>
<evidence type="ECO:0000259" key="1">
    <source>
        <dbReference type="Pfam" id="PF01402"/>
    </source>
</evidence>
<comment type="caution">
    <text evidence="2">The sequence shown here is derived from an EMBL/GenBank/DDBJ whole genome shotgun (WGS) entry which is preliminary data.</text>
</comment>
<proteinExistence type="predicted"/>
<evidence type="ECO:0000313" key="3">
    <source>
        <dbReference type="Proteomes" id="UP000441586"/>
    </source>
</evidence>
<accession>A0A6A4RDI7</accession>
<gene>
    <name evidence="2" type="ORF">GP644_13910</name>
</gene>
<reference evidence="2 3" key="1">
    <citation type="submission" date="2019-12" db="EMBL/GenBank/DDBJ databases">
        <authorList>
            <person name="Zhang Y.-J."/>
        </authorList>
    </citation>
    <scope>NUCLEOTIDE SEQUENCE [LARGE SCALE GENOMIC DNA]</scope>
    <source>
        <strain evidence="2 3">H18S-6</strain>
    </source>
</reference>
<evidence type="ECO:0000313" key="2">
    <source>
        <dbReference type="EMBL" id="KAE9628858.1"/>
    </source>
</evidence>
<dbReference type="InterPro" id="IPR002145">
    <property type="entry name" value="CopG"/>
</dbReference>
<feature type="domain" description="Ribbon-helix-helix protein CopG" evidence="1">
    <location>
        <begin position="5"/>
        <end position="43"/>
    </location>
</feature>
<protein>
    <submittedName>
        <fullName evidence="2">Ribbon-helix-helix protein, CopG family</fullName>
    </submittedName>
</protein>
<dbReference type="Pfam" id="PF01402">
    <property type="entry name" value="RHH_1"/>
    <property type="match status" value="1"/>
</dbReference>
<sequence>MKKTRVTVSLDPSIEEWLRAASERTGKSVSHVIRLSLEEYAALKPDRFSRSDKARKVSENAWLKSEN</sequence>
<organism evidence="2 3">
    <name type="scientific">Parasedimentitalea maritima</name>
    <dbReference type="NCBI Taxonomy" id="2578117"/>
    <lineage>
        <taxon>Bacteria</taxon>
        <taxon>Pseudomonadati</taxon>
        <taxon>Pseudomonadota</taxon>
        <taxon>Alphaproteobacteria</taxon>
        <taxon>Rhodobacterales</taxon>
        <taxon>Paracoccaceae</taxon>
        <taxon>Parasedimentitalea</taxon>
    </lineage>
</organism>
<dbReference type="Proteomes" id="UP000441586">
    <property type="component" value="Unassembled WGS sequence"/>
</dbReference>
<name>A0A6A4RDI7_9RHOB</name>
<dbReference type="AlphaFoldDB" id="A0A6A4RDI7"/>